<organism evidence="2">
    <name type="scientific">Cladocopium goreaui</name>
    <dbReference type="NCBI Taxonomy" id="2562237"/>
    <lineage>
        <taxon>Eukaryota</taxon>
        <taxon>Sar</taxon>
        <taxon>Alveolata</taxon>
        <taxon>Dinophyceae</taxon>
        <taxon>Suessiales</taxon>
        <taxon>Symbiodiniaceae</taxon>
        <taxon>Cladocopium</taxon>
    </lineage>
</organism>
<dbReference type="AlphaFoldDB" id="A0A9P1GP90"/>
<comment type="caution">
    <text evidence="2">The sequence shown here is derived from an EMBL/GenBank/DDBJ whole genome shotgun (WGS) entry which is preliminary data.</text>
</comment>
<dbReference type="EMBL" id="CAMXCT010006701">
    <property type="protein sequence ID" value="CAI4018589.1"/>
    <property type="molecule type" value="Genomic_DNA"/>
</dbReference>
<dbReference type="OrthoDB" id="423117at2759"/>
<reference evidence="2" key="1">
    <citation type="submission" date="2022-10" db="EMBL/GenBank/DDBJ databases">
        <authorList>
            <person name="Chen Y."/>
            <person name="Dougan E. K."/>
            <person name="Chan C."/>
            <person name="Rhodes N."/>
            <person name="Thang M."/>
        </authorList>
    </citation>
    <scope>NUCLEOTIDE SEQUENCE</scope>
</reference>
<evidence type="ECO:0000256" key="1">
    <source>
        <dbReference type="SAM" id="MobiDB-lite"/>
    </source>
</evidence>
<dbReference type="Proteomes" id="UP001152797">
    <property type="component" value="Unassembled WGS sequence"/>
</dbReference>
<evidence type="ECO:0000313" key="3">
    <source>
        <dbReference type="EMBL" id="CAL1171964.1"/>
    </source>
</evidence>
<dbReference type="EMBL" id="CAMXCT030006701">
    <property type="protein sequence ID" value="CAL4805901.1"/>
    <property type="molecule type" value="Genomic_DNA"/>
</dbReference>
<evidence type="ECO:0000313" key="4">
    <source>
        <dbReference type="Proteomes" id="UP001152797"/>
    </source>
</evidence>
<gene>
    <name evidence="2" type="ORF">C1SCF055_LOCUS43141</name>
</gene>
<name>A0A9P1GP90_9DINO</name>
<feature type="region of interest" description="Disordered" evidence="1">
    <location>
        <begin position="782"/>
        <end position="876"/>
    </location>
</feature>
<proteinExistence type="predicted"/>
<keyword evidence="4" id="KW-1185">Reference proteome</keyword>
<accession>A0A9P1GP90</accession>
<feature type="compositionally biased region" description="Basic and acidic residues" evidence="1">
    <location>
        <begin position="782"/>
        <end position="846"/>
    </location>
</feature>
<evidence type="ECO:0000313" key="2">
    <source>
        <dbReference type="EMBL" id="CAI4018589.1"/>
    </source>
</evidence>
<reference evidence="3" key="2">
    <citation type="submission" date="2024-04" db="EMBL/GenBank/DDBJ databases">
        <authorList>
            <person name="Chen Y."/>
            <person name="Shah S."/>
            <person name="Dougan E. K."/>
            <person name="Thang M."/>
            <person name="Chan C."/>
        </authorList>
    </citation>
    <scope>NUCLEOTIDE SEQUENCE [LARGE SCALE GENOMIC DNA]</scope>
</reference>
<sequence>MALGLHCSFHALTGRGLEQFVPKNSGPERESLGRASVTGFDLPPWDERPCAKSCHDEEAAGFKMMNFLAGPCQLRCYPEPEGSHPQWNDYLRSVDQAGLKPVLLKATLLCNWTRGPFSKGTHQTRLSDAATDLMNRKGHDDEFMNVLTEMTAVDRGFSPDSDFRLTPDEWLRVCSKRIPKARGKAWFGIAESFSQLERSWSILSETVRHIKTLHALLKDLSAADADDDAMIPAPAPAPPPDPDDARELSATQKAFNALRSRYKSTYDFVIALYGEPRLQLQVRMMIDATLDLHEEYSAHLEAQKEGTHGMLRWCAERACGNWYQTIVKMINRMTGPDTAERLKMTTPSPFRVFQPDDPVLEEESKLAKQYVKLVMTLAANRAWSQVHFGLVFPYCLARIMSPNQDDKRRAQVLLRSLTDAILKLEDRTKVAHQKSPLHRLLCDLGTTEWVVTREIFVQGIRVDWCYNDVELRKMAFSLSAGPSTTKYCLENVISTVKDCGQRVQKNTRNMSMHTKWMYAGTSHYAPAGGVEQLQVDRDDLLKTCLQKGVEQKFVQGKWLAEAKASFKDVFPTPEDILHETRKAGYLANKRAASAAAFVLHDSRNDFSNVSKAWTGCLLMAHEFYYQGPPNEKVIYSLGFKDWMVQALPVTQYRVGGQVFVQSGPRERALTASLLAGYFFTQSEITQIMSAVGILRPSAGSGKNGSVLKKDLVRALVKHILRDRNDLTDEQIQEIIDKISGDSKRKKNEEATPDLMQAVSCLDPQDQAEFEPLVKSCIDELEEEHKSEMSKRKPAEKEKEKEKNLEVDNDKPEKGADDEVPKDKAEDSKKRKTMEPDKLKPSLEKAMETPLPAHLRKAPENKQPRAQQKGRKPTPDALKRLLPDIEQMYLSWTPENRMVSVDFQGSLQPKEFYNMFFFDVTAFFTEEQPST</sequence>
<protein>
    <submittedName>
        <fullName evidence="2">Uncharacterized protein</fullName>
    </submittedName>
</protein>
<dbReference type="EMBL" id="CAMXCT020006701">
    <property type="protein sequence ID" value="CAL1171964.1"/>
    <property type="molecule type" value="Genomic_DNA"/>
</dbReference>